<dbReference type="Proteomes" id="UP000319342">
    <property type="component" value="Chromosome"/>
</dbReference>
<organism evidence="4 5">
    <name type="scientific">Rohdeia mirabilis</name>
    <dbReference type="NCBI Taxonomy" id="2528008"/>
    <lineage>
        <taxon>Bacteria</taxon>
        <taxon>Pseudomonadati</taxon>
        <taxon>Planctomycetota</taxon>
        <taxon>Planctomycetia</taxon>
        <taxon>Planctomycetia incertae sedis</taxon>
        <taxon>Rohdeia</taxon>
    </lineage>
</organism>
<dbReference type="Gene3D" id="3.40.630.30">
    <property type="match status" value="1"/>
</dbReference>
<dbReference type="PANTHER" id="PTHR10908:SF0">
    <property type="entry name" value="SEROTONIN N-ACETYLTRANSFERASE"/>
    <property type="match status" value="1"/>
</dbReference>
<dbReference type="OrthoDB" id="213040at2"/>
<dbReference type="InterPro" id="IPR016181">
    <property type="entry name" value="Acyl_CoA_acyltransferase"/>
</dbReference>
<dbReference type="Pfam" id="PF00583">
    <property type="entry name" value="Acetyltransf_1"/>
    <property type="match status" value="1"/>
</dbReference>
<keyword evidence="1 4" id="KW-0808">Transferase</keyword>
<dbReference type="AlphaFoldDB" id="A0A518CWV4"/>
<evidence type="ECO:0000313" key="4">
    <source>
        <dbReference type="EMBL" id="QDU83699.1"/>
    </source>
</evidence>
<evidence type="ECO:0000313" key="5">
    <source>
        <dbReference type="Proteomes" id="UP000319342"/>
    </source>
</evidence>
<dbReference type="GO" id="GO:0008080">
    <property type="term" value="F:N-acetyltransferase activity"/>
    <property type="evidence" value="ECO:0007669"/>
    <property type="project" value="UniProtKB-ARBA"/>
</dbReference>
<keyword evidence="2" id="KW-0012">Acyltransferase</keyword>
<dbReference type="EMBL" id="CP036290">
    <property type="protein sequence ID" value="QDU83699.1"/>
    <property type="molecule type" value="Genomic_DNA"/>
</dbReference>
<evidence type="ECO:0000256" key="2">
    <source>
        <dbReference type="ARBA" id="ARBA00023315"/>
    </source>
</evidence>
<dbReference type="RefSeq" id="WP_145183871.1">
    <property type="nucleotide sequence ID" value="NZ_CP036290.1"/>
</dbReference>
<dbReference type="CDD" id="cd04301">
    <property type="entry name" value="NAT_SF"/>
    <property type="match status" value="1"/>
</dbReference>
<name>A0A518CWV4_9BACT</name>
<dbReference type="PANTHER" id="PTHR10908">
    <property type="entry name" value="SEROTONIN N-ACETYLTRANSFERASE"/>
    <property type="match status" value="1"/>
</dbReference>
<feature type="domain" description="N-acetyltransferase" evidence="3">
    <location>
        <begin position="8"/>
        <end position="167"/>
    </location>
</feature>
<proteinExistence type="predicted"/>
<evidence type="ECO:0000256" key="1">
    <source>
        <dbReference type="ARBA" id="ARBA00022679"/>
    </source>
</evidence>
<dbReference type="SUPFAM" id="SSF55729">
    <property type="entry name" value="Acyl-CoA N-acyltransferases (Nat)"/>
    <property type="match status" value="1"/>
</dbReference>
<reference evidence="4 5" key="1">
    <citation type="submission" date="2019-02" db="EMBL/GenBank/DDBJ databases">
        <title>Deep-cultivation of Planctomycetes and their phenomic and genomic characterization uncovers novel biology.</title>
        <authorList>
            <person name="Wiegand S."/>
            <person name="Jogler M."/>
            <person name="Boedeker C."/>
            <person name="Pinto D."/>
            <person name="Vollmers J."/>
            <person name="Rivas-Marin E."/>
            <person name="Kohn T."/>
            <person name="Peeters S.H."/>
            <person name="Heuer A."/>
            <person name="Rast P."/>
            <person name="Oberbeckmann S."/>
            <person name="Bunk B."/>
            <person name="Jeske O."/>
            <person name="Meyerdierks A."/>
            <person name="Storesund J.E."/>
            <person name="Kallscheuer N."/>
            <person name="Luecker S."/>
            <person name="Lage O.M."/>
            <person name="Pohl T."/>
            <person name="Merkel B.J."/>
            <person name="Hornburger P."/>
            <person name="Mueller R.-W."/>
            <person name="Bruemmer F."/>
            <person name="Labrenz M."/>
            <person name="Spormann A.M."/>
            <person name="Op den Camp H."/>
            <person name="Overmann J."/>
            <person name="Amann R."/>
            <person name="Jetten M.S.M."/>
            <person name="Mascher T."/>
            <person name="Medema M.H."/>
            <person name="Devos D.P."/>
            <person name="Kaster A.-K."/>
            <person name="Ovreas L."/>
            <person name="Rohde M."/>
            <person name="Galperin M.Y."/>
            <person name="Jogler C."/>
        </authorList>
    </citation>
    <scope>NUCLEOTIDE SEQUENCE [LARGE SCALE GENOMIC DNA]</scope>
    <source>
        <strain evidence="4 5">Pla163</strain>
    </source>
</reference>
<accession>A0A518CWV4</accession>
<dbReference type="InterPro" id="IPR000182">
    <property type="entry name" value="GNAT_dom"/>
</dbReference>
<protein>
    <submittedName>
        <fullName evidence="4">Acetyltransferase (GNAT) family protein</fullName>
    </submittedName>
</protein>
<evidence type="ECO:0000259" key="3">
    <source>
        <dbReference type="PROSITE" id="PS51186"/>
    </source>
</evidence>
<dbReference type="InterPro" id="IPR051635">
    <property type="entry name" value="SNAT-like"/>
</dbReference>
<keyword evidence="5" id="KW-1185">Reference proteome</keyword>
<dbReference type="PROSITE" id="PS51186">
    <property type="entry name" value="GNAT"/>
    <property type="match status" value="1"/>
</dbReference>
<gene>
    <name evidence="4" type="ORF">Pla163_08000</name>
</gene>
<sequence>MSTPTTPVIVRTVAPADVERCAAIEAACFPPEEAASPERVAQRATAFARGFLVAELDGVLFGMANGAASHRPDLADEEFKALVGHEPDGANLVIFSLAVHPDFQGRSLSTPLVNAYLERAREDGRRAVLLLCKERLVPYYARFGFIDRGLSASTHGGARWHEMAVTL</sequence>